<dbReference type="RefSeq" id="WP_330163250.1">
    <property type="nucleotide sequence ID" value="NZ_WNZW01000001.1"/>
</dbReference>
<dbReference type="EMBL" id="WNZW01000001">
    <property type="protein sequence ID" value="MUG44037.1"/>
    <property type="molecule type" value="Genomic_DNA"/>
</dbReference>
<sequence length="219" mass="24696">MKLLRNKDGNFTIEASLVFPVIFFTILLLLFFCMYLYQNAVLGHTAFAAAERSAYVWDNSYREPRTGAYEEDQHDSLYWRIHDDGMLQLLFGSFSGNSPAVLELELPNSAESSGSLPLKKLGNIGREIPAGMEGHMKYDNRLLFRKVSVFLHRNISLAPLETIIGDARQAGHSASYIVEPVEWIRTVELVRYYGARFKGTGKEHVSQADAGKALKLYAK</sequence>
<comment type="caution">
    <text evidence="3">The sequence shown here is derived from an EMBL/GenBank/DDBJ whole genome shotgun (WGS) entry which is preliminary data.</text>
</comment>
<gene>
    <name evidence="3" type="ORF">GNP95_03330</name>
</gene>
<dbReference type="Proteomes" id="UP000447876">
    <property type="component" value="Unassembled WGS sequence"/>
</dbReference>
<accession>A0A7X3CMC9</accession>
<keyword evidence="1" id="KW-0812">Transmembrane</keyword>
<organism evidence="3 4">
    <name type="scientific">Paenibacillus woosongensis</name>
    <dbReference type="NCBI Taxonomy" id="307580"/>
    <lineage>
        <taxon>Bacteria</taxon>
        <taxon>Bacillati</taxon>
        <taxon>Bacillota</taxon>
        <taxon>Bacilli</taxon>
        <taxon>Bacillales</taxon>
        <taxon>Paenibacillaceae</taxon>
        <taxon>Paenibacillus</taxon>
    </lineage>
</organism>
<keyword evidence="1" id="KW-1133">Transmembrane helix</keyword>
<keyword evidence="1" id="KW-0472">Membrane</keyword>
<dbReference type="Pfam" id="PF07811">
    <property type="entry name" value="TadE"/>
    <property type="match status" value="1"/>
</dbReference>
<proteinExistence type="predicted"/>
<dbReference type="InterPro" id="IPR012495">
    <property type="entry name" value="TadE-like_dom"/>
</dbReference>
<protein>
    <submittedName>
        <fullName evidence="3">Pilus assembly protein</fullName>
    </submittedName>
</protein>
<evidence type="ECO:0000313" key="4">
    <source>
        <dbReference type="Proteomes" id="UP000447876"/>
    </source>
</evidence>
<evidence type="ECO:0000259" key="2">
    <source>
        <dbReference type="Pfam" id="PF07811"/>
    </source>
</evidence>
<evidence type="ECO:0000313" key="3">
    <source>
        <dbReference type="EMBL" id="MUG44037.1"/>
    </source>
</evidence>
<feature type="transmembrane region" description="Helical" evidence="1">
    <location>
        <begin position="12"/>
        <end position="37"/>
    </location>
</feature>
<name>A0A7X3CMC9_9BACL</name>
<evidence type="ECO:0000256" key="1">
    <source>
        <dbReference type="SAM" id="Phobius"/>
    </source>
</evidence>
<reference evidence="3 4" key="1">
    <citation type="submission" date="2019-11" db="EMBL/GenBank/DDBJ databases">
        <title>Draft genome sequences of five Paenibacillus species of dairy origin.</title>
        <authorList>
            <person name="Olajide A.M."/>
            <person name="Chen S."/>
            <person name="Lapointe G."/>
        </authorList>
    </citation>
    <scope>NUCLEOTIDE SEQUENCE [LARGE SCALE GENOMIC DNA]</scope>
    <source>
        <strain evidence="3 4">12CR55</strain>
    </source>
</reference>
<dbReference type="AlphaFoldDB" id="A0A7X3CMC9"/>
<feature type="domain" description="TadE-like" evidence="2">
    <location>
        <begin position="12"/>
        <end position="50"/>
    </location>
</feature>